<dbReference type="EMBL" id="QDKL01000001">
    <property type="protein sequence ID" value="RZF22250.1"/>
    <property type="molecule type" value="Genomic_DNA"/>
</dbReference>
<evidence type="ECO:0008006" key="4">
    <source>
        <dbReference type="Google" id="ProtNLM"/>
    </source>
</evidence>
<protein>
    <recommendedName>
        <fullName evidence="4">DUF2007 domain-containing protein</fullName>
    </recommendedName>
</protein>
<organism evidence="2 3">
    <name type="scientific">Halobacteriovorax vibrionivorans</name>
    <dbReference type="NCBI Taxonomy" id="2152716"/>
    <lineage>
        <taxon>Bacteria</taxon>
        <taxon>Pseudomonadati</taxon>
        <taxon>Bdellovibrionota</taxon>
        <taxon>Bacteriovoracia</taxon>
        <taxon>Bacteriovoracales</taxon>
        <taxon>Halobacteriovoraceae</taxon>
        <taxon>Halobacteriovorax</taxon>
    </lineage>
</organism>
<keyword evidence="1" id="KW-0472">Membrane</keyword>
<comment type="caution">
    <text evidence="2">The sequence shown here is derived from an EMBL/GenBank/DDBJ whole genome shotgun (WGS) entry which is preliminary data.</text>
</comment>
<keyword evidence="3" id="KW-1185">Reference proteome</keyword>
<dbReference type="Proteomes" id="UP000443582">
    <property type="component" value="Unassembled WGS sequence"/>
</dbReference>
<proteinExistence type="predicted"/>
<keyword evidence="1" id="KW-0812">Transmembrane</keyword>
<reference evidence="3" key="1">
    <citation type="journal article" date="2019" name="Int. J. Syst. Evol. Microbiol.">
        <title>Halobacteriovorax valvorus sp. nov., a novel prokaryotic predator isolated from coastal seawater of China.</title>
        <authorList>
            <person name="Chen M.-X."/>
        </authorList>
    </citation>
    <scope>NUCLEOTIDE SEQUENCE [LARGE SCALE GENOMIC DNA]</scope>
    <source>
        <strain evidence="3">BL9</strain>
    </source>
</reference>
<name>A0ABY0IIF9_9BACT</name>
<feature type="transmembrane region" description="Helical" evidence="1">
    <location>
        <begin position="128"/>
        <end position="150"/>
    </location>
</feature>
<gene>
    <name evidence="2" type="ORF">DAY19_00345</name>
</gene>
<dbReference type="RefSeq" id="WP_114705194.1">
    <property type="nucleotide sequence ID" value="NZ_QDKL01000001.1"/>
</dbReference>
<keyword evidence="1" id="KW-1133">Transmembrane helix</keyword>
<evidence type="ECO:0000313" key="3">
    <source>
        <dbReference type="Proteomes" id="UP000443582"/>
    </source>
</evidence>
<evidence type="ECO:0000313" key="2">
    <source>
        <dbReference type="EMBL" id="RZF22250.1"/>
    </source>
</evidence>
<evidence type="ECO:0000256" key="1">
    <source>
        <dbReference type="SAM" id="Phobius"/>
    </source>
</evidence>
<accession>A0ABY0IIF9</accession>
<feature type="transmembrane region" description="Helical" evidence="1">
    <location>
        <begin position="96"/>
        <end position="116"/>
    </location>
</feature>
<sequence length="157" mass="18170">MVKREIYSTLIHEDAKHIVDLLESHGIKSESSNSLLNDHIYLNSAATKEYSISINELDYYQAKSLLEKEGVEVKEIPLSDGKKKLDIDYLHDSLRLAIFGMLFVPLILNILSLFKLYMAINKGQKLKFFSVLQILFFNIVGISFWSIFLYNKYIESQ</sequence>